<evidence type="ECO:0000256" key="3">
    <source>
        <dbReference type="ARBA" id="ARBA00023242"/>
    </source>
</evidence>
<dbReference type="PANTHER" id="PTHR12972:SF0">
    <property type="entry name" value="PROTEIN DOWNSTREAM NEIGHBOR OF SON"/>
    <property type="match status" value="1"/>
</dbReference>
<dbReference type="GO" id="GO:0033260">
    <property type="term" value="P:nuclear DNA replication"/>
    <property type="evidence" value="ECO:0007669"/>
    <property type="project" value="TreeGrafter"/>
</dbReference>
<name>A0AAV8UR23_9RHOD</name>
<feature type="compositionally biased region" description="Basic and acidic residues" evidence="5">
    <location>
        <begin position="1"/>
        <end position="12"/>
    </location>
</feature>
<dbReference type="GO" id="GO:0005634">
    <property type="term" value="C:nucleus"/>
    <property type="evidence" value="ECO:0007669"/>
    <property type="project" value="UniProtKB-SubCell"/>
</dbReference>
<comment type="subcellular location">
    <subcellularLocation>
        <location evidence="1">Nucleus</location>
    </subcellularLocation>
</comment>
<reference evidence="6 7" key="1">
    <citation type="journal article" date="2023" name="Nat. Commun.">
        <title>Origin of minicircular mitochondrial genomes in red algae.</title>
        <authorList>
            <person name="Lee Y."/>
            <person name="Cho C.H."/>
            <person name="Lee Y.M."/>
            <person name="Park S.I."/>
            <person name="Yang J.H."/>
            <person name="West J.A."/>
            <person name="Bhattacharya D."/>
            <person name="Yoon H.S."/>
        </authorList>
    </citation>
    <scope>NUCLEOTIDE SEQUENCE [LARGE SCALE GENOMIC DNA]</scope>
    <source>
        <strain evidence="6 7">CCMP1338</strain>
        <tissue evidence="6">Whole cell</tissue>
    </source>
</reference>
<evidence type="ECO:0000256" key="1">
    <source>
        <dbReference type="ARBA" id="ARBA00004123"/>
    </source>
</evidence>
<dbReference type="EMBL" id="JAMWBK010000005">
    <property type="protein sequence ID" value="KAJ8904995.1"/>
    <property type="molecule type" value="Genomic_DNA"/>
</dbReference>
<organism evidence="6 7">
    <name type="scientific">Rhodosorus marinus</name>
    <dbReference type="NCBI Taxonomy" id="101924"/>
    <lineage>
        <taxon>Eukaryota</taxon>
        <taxon>Rhodophyta</taxon>
        <taxon>Stylonematophyceae</taxon>
        <taxon>Stylonematales</taxon>
        <taxon>Stylonemataceae</taxon>
        <taxon>Rhodosorus</taxon>
    </lineage>
</organism>
<evidence type="ECO:0000256" key="2">
    <source>
        <dbReference type="ARBA" id="ARBA00022473"/>
    </source>
</evidence>
<evidence type="ECO:0000313" key="7">
    <source>
        <dbReference type="Proteomes" id="UP001157974"/>
    </source>
</evidence>
<evidence type="ECO:0000256" key="5">
    <source>
        <dbReference type="SAM" id="MobiDB-lite"/>
    </source>
</evidence>
<feature type="region of interest" description="Disordered" evidence="5">
    <location>
        <begin position="1"/>
        <end position="35"/>
    </location>
</feature>
<comment type="similarity">
    <text evidence="4">Belongs to the DONSON family.</text>
</comment>
<accession>A0AAV8UR23</accession>
<gene>
    <name evidence="6" type="ORF">NDN08_001507</name>
</gene>
<protein>
    <submittedName>
        <fullName evidence="6">Uncharacterized protein</fullName>
    </submittedName>
</protein>
<proteinExistence type="inferred from homology"/>
<evidence type="ECO:0000256" key="4">
    <source>
        <dbReference type="ARBA" id="ARBA00025806"/>
    </source>
</evidence>
<comment type="caution">
    <text evidence="6">The sequence shown here is derived from an EMBL/GenBank/DDBJ whole genome shotgun (WGS) entry which is preliminary data.</text>
</comment>
<keyword evidence="7" id="KW-1185">Reference proteome</keyword>
<dbReference type="PANTHER" id="PTHR12972">
    <property type="entry name" value="DOWNSTREAM NEIGHBOR OF SON"/>
    <property type="match status" value="1"/>
</dbReference>
<keyword evidence="3" id="KW-0539">Nucleus</keyword>
<keyword evidence="2" id="KW-0217">Developmental protein</keyword>
<evidence type="ECO:0000313" key="6">
    <source>
        <dbReference type="EMBL" id="KAJ8904995.1"/>
    </source>
</evidence>
<sequence>MSENSARSKETGHVITRKRVSGSLPRYGFREGQQQKPVKLKSMTDALTSNSREINQDDAWTVLTDTLSKFDSGNHNRDTIEPSVLDSVEDTRHTLTASNDLVLSGSAKIPEDFVIKSSAKFVSRTSFDWCKCIGAESMTLAMEDFLTKTDPGSDDPARCFAAGLLYYQHPKDSDLPLSITKSWRNIVGSVYTTTATQANASEKFEVVSDRVSKWEAALRSLYFRWRYEFVDRFYVMIGNQAVLFSRRANGDLRATMTRSNPGQRAALDEFGIMYSAPLISKPDIDKVNEVDRSLLLFSSTGDIHGLYNYLLSAGPKFSSVSDVPVLLAEHAFEGATLARLSISLLQEIQDSQNSFHHVIEIEGAILPHNLQRIVTALQLRNKQFEGVFVNDDRLMEVNAFAESSIHGATKKETIDRPFEFAAKGIHSIEEEAAYAKPGAPPGKISTLGRRFLSKIAGDKDVLTFFASIQSSK</sequence>
<dbReference type="InterPro" id="IPR024861">
    <property type="entry name" value="Donson"/>
</dbReference>
<dbReference type="Proteomes" id="UP001157974">
    <property type="component" value="Unassembled WGS sequence"/>
</dbReference>
<dbReference type="AlphaFoldDB" id="A0AAV8UR23"/>